<evidence type="ECO:0000259" key="1">
    <source>
        <dbReference type="PROSITE" id="PS51186"/>
    </source>
</evidence>
<organism evidence="3 4">
    <name type="scientific">Marnyiella aurantia</name>
    <dbReference type="NCBI Taxonomy" id="2758037"/>
    <lineage>
        <taxon>Bacteria</taxon>
        <taxon>Pseudomonadati</taxon>
        <taxon>Bacteroidota</taxon>
        <taxon>Flavobacteriia</taxon>
        <taxon>Flavobacteriales</taxon>
        <taxon>Weeksellaceae</taxon>
        <taxon>Marnyiella</taxon>
    </lineage>
</organism>
<name>A0A7D7QRB3_9FLAO</name>
<dbReference type="PANTHER" id="PTHR43792">
    <property type="entry name" value="GNAT FAMILY, PUTATIVE (AFU_ORTHOLOGUE AFUA_3G00765)-RELATED-RELATED"/>
    <property type="match status" value="1"/>
</dbReference>
<reference evidence="2" key="3">
    <citation type="submission" date="2020-07" db="EMBL/GenBank/DDBJ databases">
        <authorList>
            <person name="Yang C."/>
        </authorList>
    </citation>
    <scope>NUCLEOTIDE SEQUENCE</scope>
    <source>
        <strain evidence="2">Cx-624</strain>
    </source>
</reference>
<dbReference type="EMBL" id="JACEUX010000002">
    <property type="protein sequence ID" value="MBA5247058.1"/>
    <property type="molecule type" value="Genomic_DNA"/>
</dbReference>
<sequence>MKYQTFETERLFLRPTNEEDAALTHRLYNTQEFLQFVGDRNLHTEEDALEYLRNRAFPQIEQRGYGNYTVILKDGGEKVGSCGLYHREGVTGVDIGFAYLPEFYGRGYGYEAAKAILDAGFIDFGLEEISALTVQENISSRKLIEKLGLSFRKKVFIPNDPEELLFYLITKKEWLSST</sequence>
<dbReference type="InterPro" id="IPR051531">
    <property type="entry name" value="N-acetyltransferase"/>
</dbReference>
<evidence type="ECO:0000313" key="4">
    <source>
        <dbReference type="Proteomes" id="UP000515349"/>
    </source>
</evidence>
<dbReference type="InterPro" id="IPR000182">
    <property type="entry name" value="GNAT_dom"/>
</dbReference>
<feature type="domain" description="N-acetyltransferase" evidence="1">
    <location>
        <begin position="11"/>
        <end position="173"/>
    </location>
</feature>
<evidence type="ECO:0000313" key="3">
    <source>
        <dbReference type="EMBL" id="QMS97608.1"/>
    </source>
</evidence>
<dbReference type="AlphaFoldDB" id="A0A7D7QRB3"/>
<dbReference type="Pfam" id="PF13302">
    <property type="entry name" value="Acetyltransf_3"/>
    <property type="match status" value="1"/>
</dbReference>
<keyword evidence="5" id="KW-1185">Reference proteome</keyword>
<dbReference type="RefSeq" id="WP_181887156.1">
    <property type="nucleotide sequence ID" value="NZ_CP059472.1"/>
</dbReference>
<evidence type="ECO:0000313" key="5">
    <source>
        <dbReference type="Proteomes" id="UP000539710"/>
    </source>
</evidence>
<dbReference type="GO" id="GO:0016747">
    <property type="term" value="F:acyltransferase activity, transferring groups other than amino-acyl groups"/>
    <property type="evidence" value="ECO:0007669"/>
    <property type="project" value="InterPro"/>
</dbReference>
<protein>
    <submittedName>
        <fullName evidence="3">GNAT family N-acetyltransferase</fullName>
    </submittedName>
</protein>
<proteinExistence type="predicted"/>
<dbReference type="PROSITE" id="PS51186">
    <property type="entry name" value="GNAT"/>
    <property type="match status" value="1"/>
</dbReference>
<dbReference type="SUPFAM" id="SSF55729">
    <property type="entry name" value="Acyl-CoA N-acyltransferases (Nat)"/>
    <property type="match status" value="1"/>
</dbReference>
<gene>
    <name evidence="3" type="ORF">H1R16_07690</name>
    <name evidence="2" type="ORF">H2507_07750</name>
</gene>
<dbReference type="EMBL" id="CP059472">
    <property type="protein sequence ID" value="QMS97608.1"/>
    <property type="molecule type" value="Genomic_DNA"/>
</dbReference>
<dbReference type="KEGG" id="cbau:H1R16_07690"/>
<evidence type="ECO:0000313" key="2">
    <source>
        <dbReference type="EMBL" id="MBA5247058.1"/>
    </source>
</evidence>
<dbReference type="PANTHER" id="PTHR43792:SF1">
    <property type="entry name" value="N-ACETYLTRANSFERASE DOMAIN-CONTAINING PROTEIN"/>
    <property type="match status" value="1"/>
</dbReference>
<dbReference type="Gene3D" id="3.40.630.30">
    <property type="match status" value="1"/>
</dbReference>
<dbReference type="InterPro" id="IPR016181">
    <property type="entry name" value="Acyl_CoA_acyltransferase"/>
</dbReference>
<dbReference type="Proteomes" id="UP000539710">
    <property type="component" value="Unassembled WGS sequence"/>
</dbReference>
<reference evidence="5" key="2">
    <citation type="submission" date="2020-07" db="EMBL/GenBank/DDBJ databases">
        <title>Flavobacterium sp. xlx-214.</title>
        <authorList>
            <person name="Yang C."/>
        </authorList>
    </citation>
    <scope>NUCLEOTIDE SEQUENCE [LARGE SCALE GENOMIC DNA]</scope>
    <source>
        <strain evidence="5">CX-624</strain>
    </source>
</reference>
<dbReference type="Proteomes" id="UP000515349">
    <property type="component" value="Chromosome"/>
</dbReference>
<accession>A0A7D7QRB3</accession>
<keyword evidence="2" id="KW-0808">Transferase</keyword>
<reference evidence="3 4" key="1">
    <citation type="submission" date="2020-07" db="EMBL/GenBank/DDBJ databases">
        <title>Chryseobacterium sp.cx-624.</title>
        <authorList>
            <person name="Yang C."/>
        </authorList>
    </citation>
    <scope>NUCLEOTIDE SEQUENCE [LARGE SCALE GENOMIC DNA]</scope>
    <source>
        <strain evidence="4">cx-624</strain>
        <strain evidence="3">Cx-624</strain>
    </source>
</reference>